<keyword evidence="2" id="KW-0802">TPR repeat</keyword>
<organism evidence="3 4">
    <name type="scientific">Zopfia rhizophila CBS 207.26</name>
    <dbReference type="NCBI Taxonomy" id="1314779"/>
    <lineage>
        <taxon>Eukaryota</taxon>
        <taxon>Fungi</taxon>
        <taxon>Dikarya</taxon>
        <taxon>Ascomycota</taxon>
        <taxon>Pezizomycotina</taxon>
        <taxon>Dothideomycetes</taxon>
        <taxon>Dothideomycetes incertae sedis</taxon>
        <taxon>Zopfiaceae</taxon>
        <taxon>Zopfia</taxon>
    </lineage>
</organism>
<sequence>MHRETLTLRVKISGKEYPDTLTSMNNVAMALSDQGKYAEAEKMHQETLALRVKISGKEHPDTLTSMNNVAMALRKQGKYAEAEKMYQSSQQSVRVSRTN</sequence>
<dbReference type="PANTHER" id="PTHR45641">
    <property type="entry name" value="TETRATRICOPEPTIDE REPEAT PROTEIN (AFU_ORTHOLOGUE AFUA_6G03870)"/>
    <property type="match status" value="1"/>
</dbReference>
<dbReference type="PANTHER" id="PTHR45641:SF19">
    <property type="entry name" value="NEPHROCYSTIN-3"/>
    <property type="match status" value="1"/>
</dbReference>
<dbReference type="Proteomes" id="UP000800200">
    <property type="component" value="Unassembled WGS sequence"/>
</dbReference>
<dbReference type="InterPro" id="IPR011990">
    <property type="entry name" value="TPR-like_helical_dom_sf"/>
</dbReference>
<dbReference type="AlphaFoldDB" id="A0A6A6DLF4"/>
<protein>
    <recommendedName>
        <fullName evidence="5">Kinesin light chain</fullName>
    </recommendedName>
</protein>
<dbReference type="Pfam" id="PF13424">
    <property type="entry name" value="TPR_12"/>
    <property type="match status" value="1"/>
</dbReference>
<name>A0A6A6DLF4_9PEZI</name>
<accession>A0A6A6DLF4</accession>
<dbReference type="OrthoDB" id="1658288at2759"/>
<dbReference type="EMBL" id="ML994675">
    <property type="protein sequence ID" value="KAF2178436.1"/>
    <property type="molecule type" value="Genomic_DNA"/>
</dbReference>
<evidence type="ECO:0000313" key="4">
    <source>
        <dbReference type="Proteomes" id="UP000800200"/>
    </source>
</evidence>
<evidence type="ECO:0008006" key="5">
    <source>
        <dbReference type="Google" id="ProtNLM"/>
    </source>
</evidence>
<evidence type="ECO:0000256" key="2">
    <source>
        <dbReference type="ARBA" id="ARBA00022803"/>
    </source>
</evidence>
<evidence type="ECO:0000313" key="3">
    <source>
        <dbReference type="EMBL" id="KAF2178436.1"/>
    </source>
</evidence>
<dbReference type="Gene3D" id="1.25.40.10">
    <property type="entry name" value="Tetratricopeptide repeat domain"/>
    <property type="match status" value="1"/>
</dbReference>
<evidence type="ECO:0000256" key="1">
    <source>
        <dbReference type="ARBA" id="ARBA00022737"/>
    </source>
</evidence>
<keyword evidence="4" id="KW-1185">Reference proteome</keyword>
<keyword evidence="1" id="KW-0677">Repeat</keyword>
<reference evidence="3" key="1">
    <citation type="journal article" date="2020" name="Stud. Mycol.">
        <title>101 Dothideomycetes genomes: a test case for predicting lifestyles and emergence of pathogens.</title>
        <authorList>
            <person name="Haridas S."/>
            <person name="Albert R."/>
            <person name="Binder M."/>
            <person name="Bloem J."/>
            <person name="Labutti K."/>
            <person name="Salamov A."/>
            <person name="Andreopoulos B."/>
            <person name="Baker S."/>
            <person name="Barry K."/>
            <person name="Bills G."/>
            <person name="Bluhm B."/>
            <person name="Cannon C."/>
            <person name="Castanera R."/>
            <person name="Culley D."/>
            <person name="Daum C."/>
            <person name="Ezra D."/>
            <person name="Gonzalez J."/>
            <person name="Henrissat B."/>
            <person name="Kuo A."/>
            <person name="Liang C."/>
            <person name="Lipzen A."/>
            <person name="Lutzoni F."/>
            <person name="Magnuson J."/>
            <person name="Mondo S."/>
            <person name="Nolan M."/>
            <person name="Ohm R."/>
            <person name="Pangilinan J."/>
            <person name="Park H.-J."/>
            <person name="Ramirez L."/>
            <person name="Alfaro M."/>
            <person name="Sun H."/>
            <person name="Tritt A."/>
            <person name="Yoshinaga Y."/>
            <person name="Zwiers L.-H."/>
            <person name="Turgeon B."/>
            <person name="Goodwin S."/>
            <person name="Spatafora J."/>
            <person name="Crous P."/>
            <person name="Grigoriev I."/>
        </authorList>
    </citation>
    <scope>NUCLEOTIDE SEQUENCE</scope>
    <source>
        <strain evidence="3">CBS 207.26</strain>
    </source>
</reference>
<gene>
    <name evidence="3" type="ORF">K469DRAFT_332849</name>
</gene>
<dbReference type="SUPFAM" id="SSF48452">
    <property type="entry name" value="TPR-like"/>
    <property type="match status" value="1"/>
</dbReference>
<proteinExistence type="predicted"/>